<accession>A0A9W4UEW1</accession>
<dbReference type="AlphaFoldDB" id="A0A9W4UEW1"/>
<evidence type="ECO:0000256" key="1">
    <source>
        <dbReference type="SAM" id="MobiDB-lite"/>
    </source>
</evidence>
<feature type="region of interest" description="Disordered" evidence="1">
    <location>
        <begin position="1"/>
        <end position="28"/>
    </location>
</feature>
<keyword evidence="3" id="KW-1185">Reference proteome</keyword>
<dbReference type="InterPro" id="IPR053720">
    <property type="entry name" value="Psm_Assembly_Chaperone"/>
</dbReference>
<dbReference type="Gene3D" id="3.30.230.90">
    <property type="match status" value="1"/>
</dbReference>
<protein>
    <recommendedName>
        <fullName evidence="4">Proteasome assembly chaperone 3</fullName>
    </recommendedName>
</protein>
<dbReference type="Proteomes" id="UP001152607">
    <property type="component" value="Unassembled WGS sequence"/>
</dbReference>
<dbReference type="PANTHER" id="PTHR31051">
    <property type="entry name" value="PROTEASOME ASSEMBLY CHAPERONE 3"/>
    <property type="match status" value="1"/>
</dbReference>
<dbReference type="GO" id="GO:0043248">
    <property type="term" value="P:proteasome assembly"/>
    <property type="evidence" value="ECO:0007669"/>
    <property type="project" value="InterPro"/>
</dbReference>
<dbReference type="PANTHER" id="PTHR31051:SF1">
    <property type="entry name" value="PROTEASOME ASSEMBLY CHAPERONE 3"/>
    <property type="match status" value="1"/>
</dbReference>
<evidence type="ECO:0008006" key="4">
    <source>
        <dbReference type="Google" id="ProtNLM"/>
    </source>
</evidence>
<feature type="compositionally biased region" description="Polar residues" evidence="1">
    <location>
        <begin position="1"/>
        <end position="12"/>
    </location>
</feature>
<name>A0A9W4UEW1_9PLEO</name>
<feature type="region of interest" description="Disordered" evidence="1">
    <location>
        <begin position="61"/>
        <end position="88"/>
    </location>
</feature>
<reference evidence="2" key="1">
    <citation type="submission" date="2023-01" db="EMBL/GenBank/DDBJ databases">
        <authorList>
            <person name="Van Ghelder C."/>
            <person name="Rancurel C."/>
        </authorList>
    </citation>
    <scope>NUCLEOTIDE SEQUENCE</scope>
    <source>
        <strain evidence="2">CNCM I-4278</strain>
    </source>
</reference>
<comment type="caution">
    <text evidence="2">The sequence shown here is derived from an EMBL/GenBank/DDBJ whole genome shotgun (WGS) entry which is preliminary data.</text>
</comment>
<dbReference type="EMBL" id="CAOQHR010000004">
    <property type="protein sequence ID" value="CAI6333732.1"/>
    <property type="molecule type" value="Genomic_DNA"/>
</dbReference>
<evidence type="ECO:0000313" key="2">
    <source>
        <dbReference type="EMBL" id="CAI6333732.1"/>
    </source>
</evidence>
<sequence>MSSQPDAQTYAITPSHFPAPTQTSSKQQINGVETIATRTLFSDKILITVSQNGRLGHWTHTPLTLPSPDPTSTATSFSFANPEDDEPSSDLLPNHNLTATTILGSAAIPELDVLAQTLATQVASAIKSRDAREERTVVIGTGLDKSMTGAGATREMYSELVGLVLEVL</sequence>
<dbReference type="InterPro" id="IPR018788">
    <property type="entry name" value="Proteasome_assmbl_chp_3"/>
</dbReference>
<feature type="compositionally biased region" description="Low complexity" evidence="1">
    <location>
        <begin position="61"/>
        <end position="80"/>
    </location>
</feature>
<dbReference type="OrthoDB" id="5593278at2759"/>
<organism evidence="2 3">
    <name type="scientific">Periconia digitata</name>
    <dbReference type="NCBI Taxonomy" id="1303443"/>
    <lineage>
        <taxon>Eukaryota</taxon>
        <taxon>Fungi</taxon>
        <taxon>Dikarya</taxon>
        <taxon>Ascomycota</taxon>
        <taxon>Pezizomycotina</taxon>
        <taxon>Dothideomycetes</taxon>
        <taxon>Pleosporomycetidae</taxon>
        <taxon>Pleosporales</taxon>
        <taxon>Massarineae</taxon>
        <taxon>Periconiaceae</taxon>
        <taxon>Periconia</taxon>
    </lineage>
</organism>
<gene>
    <name evidence="2" type="ORF">PDIGIT_LOCUS6780</name>
</gene>
<proteinExistence type="predicted"/>
<evidence type="ECO:0000313" key="3">
    <source>
        <dbReference type="Proteomes" id="UP001152607"/>
    </source>
</evidence>